<keyword evidence="2" id="KW-1185">Reference proteome</keyword>
<name>A0A834MNF0_RHYFE</name>
<gene>
    <name evidence="1" type="ORF">GWI33_010550</name>
</gene>
<comment type="caution">
    <text evidence="1">The sequence shown here is derived from an EMBL/GenBank/DDBJ whole genome shotgun (WGS) entry which is preliminary data.</text>
</comment>
<dbReference type="Proteomes" id="UP000625711">
    <property type="component" value="Unassembled WGS sequence"/>
</dbReference>
<accession>A0A834MNF0</accession>
<sequence>MMFKFRSESFSTLRNRRPSHPCPSLPLGLSAIKFNDASALYPPILHTFITDYVSVLCNNVARNATKAPIFNTEILSTFCTRDIRFLKYLKVVLADGEFSHAVIDRMKAE</sequence>
<proteinExistence type="predicted"/>
<dbReference type="AlphaFoldDB" id="A0A834MNF0"/>
<evidence type="ECO:0000313" key="2">
    <source>
        <dbReference type="Proteomes" id="UP000625711"/>
    </source>
</evidence>
<dbReference type="EMBL" id="JAACXV010000052">
    <property type="protein sequence ID" value="KAF7285554.1"/>
    <property type="molecule type" value="Genomic_DNA"/>
</dbReference>
<protein>
    <submittedName>
        <fullName evidence="1">Uncharacterized protein</fullName>
    </submittedName>
</protein>
<reference evidence="1" key="1">
    <citation type="submission" date="2020-08" db="EMBL/GenBank/DDBJ databases">
        <title>Genome sequencing and assembly of the red palm weevil Rhynchophorus ferrugineus.</title>
        <authorList>
            <person name="Dias G.B."/>
            <person name="Bergman C.M."/>
            <person name="Manee M."/>
        </authorList>
    </citation>
    <scope>NUCLEOTIDE SEQUENCE</scope>
    <source>
        <strain evidence="1">AA-2017</strain>
        <tissue evidence="1">Whole larva</tissue>
    </source>
</reference>
<evidence type="ECO:0000313" key="1">
    <source>
        <dbReference type="EMBL" id="KAF7285554.1"/>
    </source>
</evidence>
<organism evidence="1 2">
    <name type="scientific">Rhynchophorus ferrugineus</name>
    <name type="common">Red palm weevil</name>
    <name type="synonym">Curculio ferrugineus</name>
    <dbReference type="NCBI Taxonomy" id="354439"/>
    <lineage>
        <taxon>Eukaryota</taxon>
        <taxon>Metazoa</taxon>
        <taxon>Ecdysozoa</taxon>
        <taxon>Arthropoda</taxon>
        <taxon>Hexapoda</taxon>
        <taxon>Insecta</taxon>
        <taxon>Pterygota</taxon>
        <taxon>Neoptera</taxon>
        <taxon>Endopterygota</taxon>
        <taxon>Coleoptera</taxon>
        <taxon>Polyphaga</taxon>
        <taxon>Cucujiformia</taxon>
        <taxon>Curculionidae</taxon>
        <taxon>Dryophthorinae</taxon>
        <taxon>Rhynchophorus</taxon>
    </lineage>
</organism>